<keyword evidence="3" id="KW-1185">Reference proteome</keyword>
<organism evidence="2 3">
    <name type="scientific">Reticulibacter mediterranei</name>
    <dbReference type="NCBI Taxonomy" id="2778369"/>
    <lineage>
        <taxon>Bacteria</taxon>
        <taxon>Bacillati</taxon>
        <taxon>Chloroflexota</taxon>
        <taxon>Ktedonobacteria</taxon>
        <taxon>Ktedonobacterales</taxon>
        <taxon>Reticulibacteraceae</taxon>
        <taxon>Reticulibacter</taxon>
    </lineage>
</organism>
<evidence type="ECO:0000313" key="2">
    <source>
        <dbReference type="EMBL" id="GHO90393.1"/>
    </source>
</evidence>
<accession>A0A8J3IB57</accession>
<dbReference type="EMBL" id="BNJK01000001">
    <property type="protein sequence ID" value="GHO90393.1"/>
    <property type="molecule type" value="Genomic_DNA"/>
</dbReference>
<gene>
    <name evidence="2" type="ORF">KSF_004410</name>
</gene>
<feature type="region of interest" description="Disordered" evidence="1">
    <location>
        <begin position="1"/>
        <end position="85"/>
    </location>
</feature>
<comment type="caution">
    <text evidence="2">The sequence shown here is derived from an EMBL/GenBank/DDBJ whole genome shotgun (WGS) entry which is preliminary data.</text>
</comment>
<dbReference type="Proteomes" id="UP000597444">
    <property type="component" value="Unassembled WGS sequence"/>
</dbReference>
<proteinExistence type="predicted"/>
<feature type="compositionally biased region" description="Polar residues" evidence="1">
    <location>
        <begin position="1"/>
        <end position="12"/>
    </location>
</feature>
<sequence>MNQSSEGASSRTAVERAEQFWDGMGPSLKSLMQNAGQKARQRATQLQQKVNGTEQSPAQSAEQPPEAHPNEPTPPPMEKAEHLIQSMEQRLGQWASVAGLQLRRTSARLREEAEDILAEAHSVRQPKTPSS</sequence>
<reference evidence="2" key="1">
    <citation type="submission" date="2020-10" db="EMBL/GenBank/DDBJ databases">
        <title>Taxonomic study of unclassified bacteria belonging to the class Ktedonobacteria.</title>
        <authorList>
            <person name="Yabe S."/>
            <person name="Wang C.M."/>
            <person name="Zheng Y."/>
            <person name="Sakai Y."/>
            <person name="Cavaletti L."/>
            <person name="Monciardini P."/>
            <person name="Donadio S."/>
        </authorList>
    </citation>
    <scope>NUCLEOTIDE SEQUENCE</scope>
    <source>
        <strain evidence="2">ID150040</strain>
    </source>
</reference>
<feature type="compositionally biased region" description="Polar residues" evidence="1">
    <location>
        <begin position="30"/>
        <end position="62"/>
    </location>
</feature>
<dbReference type="RefSeq" id="WP_220201361.1">
    <property type="nucleotide sequence ID" value="NZ_BNJK01000001.1"/>
</dbReference>
<evidence type="ECO:0000313" key="3">
    <source>
        <dbReference type="Proteomes" id="UP000597444"/>
    </source>
</evidence>
<evidence type="ECO:0000256" key="1">
    <source>
        <dbReference type="SAM" id="MobiDB-lite"/>
    </source>
</evidence>
<protein>
    <submittedName>
        <fullName evidence="2">Uncharacterized protein</fullName>
    </submittedName>
</protein>
<name>A0A8J3IB57_9CHLR</name>
<dbReference type="AlphaFoldDB" id="A0A8J3IB57"/>